<reference evidence="3" key="1">
    <citation type="submission" date="2010-03" db="EMBL/GenBank/DDBJ databases">
        <title>The complete chromosome of Tsukamurella paurometabola DSM 20162.</title>
        <authorList>
            <consortium name="US DOE Joint Genome Institute (JGI-PGF)"/>
            <person name="Lucas S."/>
            <person name="Copeland A."/>
            <person name="Lapidus A."/>
            <person name="Glavina del Rio T."/>
            <person name="Dalin E."/>
            <person name="Tice H."/>
            <person name="Bruce D."/>
            <person name="Goodwin L."/>
            <person name="Pitluck S."/>
            <person name="Kyrpides N."/>
            <person name="Mavromatis K."/>
            <person name="Ivanova N."/>
            <person name="Mikhailova N."/>
            <person name="Munk A.C."/>
            <person name="Brettin T."/>
            <person name="Detter J.C."/>
            <person name="Tapia R."/>
            <person name="Han C."/>
            <person name="Larimer F."/>
            <person name="Land M."/>
            <person name="Hauser L."/>
            <person name="Markowitz V."/>
            <person name="Cheng J.-F."/>
            <person name="Hugenholtz P."/>
            <person name="Woyke T."/>
            <person name="Wu D."/>
            <person name="Jando M."/>
            <person name="Brambilla E."/>
            <person name="Klenk H.-P."/>
            <person name="Eisen J.A."/>
        </authorList>
    </citation>
    <scope>NUCLEOTIDE SEQUENCE [LARGE SCALE GENOMIC DNA]</scope>
    <source>
        <strain evidence="3">ATCC 8368 / DSM 20162 / CCUG 35730 / CIP 100753 / JCM 10117 / KCTC 9821 / NBRC 16120 / NCIMB 702349 / NCTC 13040</strain>
    </source>
</reference>
<dbReference type="eggNOG" id="COG4118">
    <property type="taxonomic scope" value="Bacteria"/>
</dbReference>
<evidence type="ECO:0000313" key="3">
    <source>
        <dbReference type="Proteomes" id="UP000001213"/>
    </source>
</evidence>
<gene>
    <name evidence="2" type="ordered locus">Tpau_0248</name>
</gene>
<dbReference type="STRING" id="521096.Tpau_0248"/>
<dbReference type="InterPro" id="IPR036165">
    <property type="entry name" value="YefM-like_sf"/>
</dbReference>
<reference evidence="2 3" key="2">
    <citation type="journal article" date="2011" name="Stand. Genomic Sci.">
        <title>Complete genome sequence of Tsukamurella paurometabola type strain (no. 33).</title>
        <authorList>
            <person name="Munk A.C."/>
            <person name="Lapidus A."/>
            <person name="Lucas S."/>
            <person name="Nolan M."/>
            <person name="Tice H."/>
            <person name="Cheng J.F."/>
            <person name="Del Rio T.G."/>
            <person name="Goodwin L."/>
            <person name="Pitluck S."/>
            <person name="Liolios K."/>
            <person name="Huntemann M."/>
            <person name="Ivanova N."/>
            <person name="Mavromatis K."/>
            <person name="Mikhailova N."/>
            <person name="Pati A."/>
            <person name="Chen A."/>
            <person name="Palaniappan K."/>
            <person name="Tapia R."/>
            <person name="Han C."/>
            <person name="Land M."/>
            <person name="Hauser L."/>
            <person name="Chang Y.J."/>
            <person name="Jeffries C.D."/>
            <person name="Brettin T."/>
            <person name="Yasawong M."/>
            <person name="Brambilla E.M."/>
            <person name="Rohde M."/>
            <person name="Sikorski J."/>
            <person name="Goker M."/>
            <person name="Detter J.C."/>
            <person name="Woyke T."/>
            <person name="Bristow J."/>
            <person name="Eisen J.A."/>
            <person name="Markowitz V."/>
            <person name="Hugenholtz P."/>
            <person name="Kyrpides N.C."/>
            <person name="Klenk H.P."/>
        </authorList>
    </citation>
    <scope>NUCLEOTIDE SEQUENCE [LARGE SCALE GENOMIC DNA]</scope>
    <source>
        <strain evidence="3">ATCC 8368 / DSM 20162 / CCUG 35730 / CIP 100753 / JCM 10117 / KCTC 9821 / NBRC 16120 / NCIMB 702349 / NCTC 13040</strain>
    </source>
</reference>
<dbReference type="AlphaFoldDB" id="D5UQR5"/>
<dbReference type="SUPFAM" id="SSF143120">
    <property type="entry name" value="YefM-like"/>
    <property type="match status" value="1"/>
</dbReference>
<dbReference type="KEGG" id="tpr:Tpau_0248"/>
<name>D5UQR5_TSUPD</name>
<evidence type="ECO:0000313" key="2">
    <source>
        <dbReference type="EMBL" id="ADG76898.1"/>
    </source>
</evidence>
<dbReference type="EMBL" id="CP001966">
    <property type="protein sequence ID" value="ADG76898.1"/>
    <property type="molecule type" value="Genomic_DNA"/>
</dbReference>
<accession>D5UQR5</accession>
<sequence length="191" mass="20434">MLTVTQAKADLSGLVKSAERGSTTTITVNGRPAARIVPADAPAPADAGGPWTLVTSNASNYLPWPLTPAGFVDKHRGGSPEDAQRSLIEEGKVAGGFETLLKAWARSDDRGREFAAQWLNLNTGASIIAVPSGDYWRGSGSYRYFFTLGEGRQILELEEWSAGLLTWHDSSAAFHAAYAQAVELGNRRLSA</sequence>
<dbReference type="HOGENOM" id="CLU_1420901_0_0_11"/>
<organism evidence="2 3">
    <name type="scientific">Tsukamurella paurometabola (strain ATCC 8368 / DSM 20162 / CCUG 35730 / CIP 100753 / JCM 10117 / KCTC 9821 / NBRC 16120 / NCIMB 702349 / NCTC 13040)</name>
    <name type="common">Corynebacterium paurometabolum</name>
    <dbReference type="NCBI Taxonomy" id="521096"/>
    <lineage>
        <taxon>Bacteria</taxon>
        <taxon>Bacillati</taxon>
        <taxon>Actinomycetota</taxon>
        <taxon>Actinomycetes</taxon>
        <taxon>Mycobacteriales</taxon>
        <taxon>Tsukamurellaceae</taxon>
        <taxon>Tsukamurella</taxon>
    </lineage>
</organism>
<dbReference type="NCBIfam" id="TIGR01552">
    <property type="entry name" value="phd_fam"/>
    <property type="match status" value="1"/>
</dbReference>
<dbReference type="Proteomes" id="UP000001213">
    <property type="component" value="Chromosome"/>
</dbReference>
<proteinExistence type="inferred from homology"/>
<dbReference type="Gene3D" id="3.40.1620.10">
    <property type="entry name" value="YefM-like domain"/>
    <property type="match status" value="1"/>
</dbReference>
<comment type="similarity">
    <text evidence="1">Belongs to the phD/YefM antitoxin family.</text>
</comment>
<keyword evidence="3" id="KW-1185">Reference proteome</keyword>
<protein>
    <submittedName>
        <fullName evidence="2">Prevent-host-death family protein</fullName>
    </submittedName>
</protein>
<evidence type="ECO:0000256" key="1">
    <source>
        <dbReference type="ARBA" id="ARBA00009981"/>
    </source>
</evidence>